<protein>
    <submittedName>
        <fullName evidence="9">Sterol desaturase</fullName>
    </submittedName>
</protein>
<feature type="transmembrane region" description="Helical" evidence="7">
    <location>
        <begin position="89"/>
        <end position="109"/>
    </location>
</feature>
<evidence type="ECO:0000313" key="10">
    <source>
        <dbReference type="Proteomes" id="UP000235826"/>
    </source>
</evidence>
<dbReference type="PANTHER" id="PTHR21624">
    <property type="entry name" value="STEROL DESATURASE-RELATED PROTEIN"/>
    <property type="match status" value="1"/>
</dbReference>
<dbReference type="Proteomes" id="UP000235826">
    <property type="component" value="Chromosome"/>
</dbReference>
<sequence>MEAILNYFETIPSLHRGIIIVGGLTFFWIIEGIVPLFGIKYKKWKHAIPNIFFTITTILVNLPLAFLFLKSSDWVVANNFGILNWLPEMPLWLYGILGIFLIDFIGAYLPHLIEHKVKPLWMVHLVHHSDHHVDTTTANRHHPLESVIRYVFTLMGIFIIGTPIALVFLYQSLSVIATQFNHANIKLPKRVDNILSYIIVSPNMHKVHHHYKLPYTDSNYGNIFSVWDRLLGTYMKLDTDKIVYGVDVFPDEKENSNIKDLLIQPFQKYRKPTSSEEA</sequence>
<evidence type="ECO:0000256" key="6">
    <source>
        <dbReference type="ARBA" id="ARBA00023136"/>
    </source>
</evidence>
<dbReference type="GO" id="GO:0012505">
    <property type="term" value="C:endomembrane system"/>
    <property type="evidence" value="ECO:0007669"/>
    <property type="project" value="UniProtKB-SubCell"/>
</dbReference>
<keyword evidence="3 7" id="KW-1133">Transmembrane helix</keyword>
<evidence type="ECO:0000259" key="8">
    <source>
        <dbReference type="Pfam" id="PF04116"/>
    </source>
</evidence>
<dbReference type="GO" id="GO:0016020">
    <property type="term" value="C:membrane"/>
    <property type="evidence" value="ECO:0007669"/>
    <property type="project" value="GOC"/>
</dbReference>
<keyword evidence="4" id="KW-0560">Oxidoreductase</keyword>
<dbReference type="RefSeq" id="WP_102754947.1">
    <property type="nucleotide sequence ID" value="NZ_CP025791.1"/>
</dbReference>
<proteinExistence type="predicted"/>
<keyword evidence="5" id="KW-0443">Lipid metabolism</keyword>
<keyword evidence="2 7" id="KW-0812">Transmembrane</keyword>
<name>A0A2K9PMK1_9FLAO</name>
<dbReference type="GO" id="GO:0008610">
    <property type="term" value="P:lipid biosynthetic process"/>
    <property type="evidence" value="ECO:0007669"/>
    <property type="project" value="InterPro"/>
</dbReference>
<evidence type="ECO:0000256" key="5">
    <source>
        <dbReference type="ARBA" id="ARBA00023098"/>
    </source>
</evidence>
<gene>
    <name evidence="9" type="ORF">C1H87_06005</name>
</gene>
<dbReference type="OrthoDB" id="9770329at2"/>
<dbReference type="InterPro" id="IPR051689">
    <property type="entry name" value="Sterol_desaturase/TMEM195"/>
</dbReference>
<feature type="transmembrane region" description="Helical" evidence="7">
    <location>
        <begin position="150"/>
        <end position="170"/>
    </location>
</feature>
<dbReference type="GO" id="GO:0005506">
    <property type="term" value="F:iron ion binding"/>
    <property type="evidence" value="ECO:0007669"/>
    <property type="project" value="InterPro"/>
</dbReference>
<dbReference type="GO" id="GO:0006643">
    <property type="term" value="P:membrane lipid metabolic process"/>
    <property type="evidence" value="ECO:0007669"/>
    <property type="project" value="TreeGrafter"/>
</dbReference>
<keyword evidence="6 7" id="KW-0472">Membrane</keyword>
<comment type="subcellular location">
    <subcellularLocation>
        <location evidence="1">Endomembrane system</location>
        <topology evidence="1">Multi-pass membrane protein</topology>
    </subcellularLocation>
</comment>
<evidence type="ECO:0000256" key="1">
    <source>
        <dbReference type="ARBA" id="ARBA00004127"/>
    </source>
</evidence>
<evidence type="ECO:0000256" key="7">
    <source>
        <dbReference type="SAM" id="Phobius"/>
    </source>
</evidence>
<dbReference type="GO" id="GO:0050479">
    <property type="term" value="F:glyceryl-ether monooxygenase activity"/>
    <property type="evidence" value="ECO:0007669"/>
    <property type="project" value="TreeGrafter"/>
</dbReference>
<evidence type="ECO:0000313" key="9">
    <source>
        <dbReference type="EMBL" id="AUP78291.1"/>
    </source>
</evidence>
<reference evidence="9 10" key="1">
    <citation type="submission" date="2018-01" db="EMBL/GenBank/DDBJ databases">
        <title>Complete genome sequence of Flavivirga eckloniae ECD14 isolated from seaweed Ecklonia cava.</title>
        <authorList>
            <person name="Lee J.H."/>
            <person name="Baik K.S."/>
            <person name="Seong C.N."/>
        </authorList>
    </citation>
    <scope>NUCLEOTIDE SEQUENCE [LARGE SCALE GENOMIC DNA]</scope>
    <source>
        <strain evidence="9 10">ECD14</strain>
    </source>
</reference>
<evidence type="ECO:0000256" key="3">
    <source>
        <dbReference type="ARBA" id="ARBA00022989"/>
    </source>
</evidence>
<dbReference type="InterPro" id="IPR006694">
    <property type="entry name" value="Fatty_acid_hydroxylase"/>
</dbReference>
<feature type="domain" description="Fatty acid hydroxylase" evidence="8">
    <location>
        <begin position="97"/>
        <end position="233"/>
    </location>
</feature>
<dbReference type="EMBL" id="CP025791">
    <property type="protein sequence ID" value="AUP78291.1"/>
    <property type="molecule type" value="Genomic_DNA"/>
</dbReference>
<evidence type="ECO:0000256" key="4">
    <source>
        <dbReference type="ARBA" id="ARBA00023002"/>
    </source>
</evidence>
<dbReference type="AlphaFoldDB" id="A0A2K9PMK1"/>
<dbReference type="PANTHER" id="PTHR21624:SF1">
    <property type="entry name" value="ALKYLGLYCEROL MONOOXYGENASE"/>
    <property type="match status" value="1"/>
</dbReference>
<dbReference type="Pfam" id="PF04116">
    <property type="entry name" value="FA_hydroxylase"/>
    <property type="match status" value="1"/>
</dbReference>
<accession>A0A2K9PMK1</accession>
<keyword evidence="10" id="KW-1185">Reference proteome</keyword>
<dbReference type="KEGG" id="fek:C1H87_06005"/>
<evidence type="ECO:0000256" key="2">
    <source>
        <dbReference type="ARBA" id="ARBA00022692"/>
    </source>
</evidence>
<organism evidence="9 10">
    <name type="scientific">Flavivirga eckloniae</name>
    <dbReference type="NCBI Taxonomy" id="1803846"/>
    <lineage>
        <taxon>Bacteria</taxon>
        <taxon>Pseudomonadati</taxon>
        <taxon>Bacteroidota</taxon>
        <taxon>Flavobacteriia</taxon>
        <taxon>Flavobacteriales</taxon>
        <taxon>Flavobacteriaceae</taxon>
        <taxon>Flavivirga</taxon>
    </lineage>
</organism>
<feature type="transmembrane region" description="Helical" evidence="7">
    <location>
        <begin position="17"/>
        <end position="39"/>
    </location>
</feature>
<feature type="transmembrane region" description="Helical" evidence="7">
    <location>
        <begin position="51"/>
        <end position="69"/>
    </location>
</feature>